<protein>
    <submittedName>
        <fullName evidence="7">Transporter substrate-binding domain-containing protein</fullName>
    </submittedName>
</protein>
<comment type="similarity">
    <text evidence="2 4">Belongs to the bacterial solute-binding protein 3 family.</text>
</comment>
<evidence type="ECO:0000259" key="6">
    <source>
        <dbReference type="SMART" id="SM00062"/>
    </source>
</evidence>
<comment type="subcellular location">
    <subcellularLocation>
        <location evidence="1">Cell envelope</location>
    </subcellularLocation>
</comment>
<dbReference type="PANTHER" id="PTHR35936:SF38">
    <property type="entry name" value="GLUTAMINE-BINDING PERIPLASMIC PROTEIN"/>
    <property type="match status" value="1"/>
</dbReference>
<dbReference type="Gene3D" id="3.40.190.10">
    <property type="entry name" value="Periplasmic binding protein-like II"/>
    <property type="match status" value="2"/>
</dbReference>
<feature type="domain" description="Solute-binding protein family 3/N-terminal" evidence="6">
    <location>
        <begin position="97"/>
        <end position="328"/>
    </location>
</feature>
<evidence type="ECO:0000256" key="2">
    <source>
        <dbReference type="ARBA" id="ARBA00010333"/>
    </source>
</evidence>
<evidence type="ECO:0000256" key="1">
    <source>
        <dbReference type="ARBA" id="ARBA00004196"/>
    </source>
</evidence>
<evidence type="ECO:0000313" key="8">
    <source>
        <dbReference type="Proteomes" id="UP000733611"/>
    </source>
</evidence>
<dbReference type="Pfam" id="PF00497">
    <property type="entry name" value="SBP_bac_3"/>
    <property type="match status" value="1"/>
</dbReference>
<reference evidence="7" key="1">
    <citation type="journal article" date="2021" name="PeerJ">
        <title>Extensive microbial diversity within the chicken gut microbiome revealed by metagenomics and culture.</title>
        <authorList>
            <person name="Gilroy R."/>
            <person name="Ravi A."/>
            <person name="Getino M."/>
            <person name="Pursley I."/>
            <person name="Horton D.L."/>
            <person name="Alikhan N.F."/>
            <person name="Baker D."/>
            <person name="Gharbi K."/>
            <person name="Hall N."/>
            <person name="Watson M."/>
            <person name="Adriaenssens E.M."/>
            <person name="Foster-Nyarko E."/>
            <person name="Jarju S."/>
            <person name="Secka A."/>
            <person name="Antonio M."/>
            <person name="Oren A."/>
            <person name="Chaudhuri R.R."/>
            <person name="La Ragione R."/>
            <person name="Hildebrand F."/>
            <person name="Pallen M.J."/>
        </authorList>
    </citation>
    <scope>NUCLEOTIDE SEQUENCE</scope>
    <source>
        <strain evidence="7">378</strain>
    </source>
</reference>
<proteinExistence type="inferred from homology"/>
<comment type="caution">
    <text evidence="7">The sequence shown here is derived from an EMBL/GenBank/DDBJ whole genome shotgun (WGS) entry which is preliminary data.</text>
</comment>
<accession>A0A948TFS8</accession>
<dbReference type="PROSITE" id="PS01039">
    <property type="entry name" value="SBP_BACTERIAL_3"/>
    <property type="match status" value="1"/>
</dbReference>
<dbReference type="AlphaFoldDB" id="A0A948TFS8"/>
<feature type="signal peptide" evidence="5">
    <location>
        <begin position="1"/>
        <end position="37"/>
    </location>
</feature>
<dbReference type="SMART" id="SM00062">
    <property type="entry name" value="PBPb"/>
    <property type="match status" value="1"/>
</dbReference>
<evidence type="ECO:0000256" key="4">
    <source>
        <dbReference type="RuleBase" id="RU003744"/>
    </source>
</evidence>
<dbReference type="PANTHER" id="PTHR35936">
    <property type="entry name" value="MEMBRANE-BOUND LYTIC MUREIN TRANSGLYCOSYLASE F"/>
    <property type="match status" value="1"/>
</dbReference>
<gene>
    <name evidence="7" type="ORF">H9847_04475</name>
</gene>
<evidence type="ECO:0000256" key="5">
    <source>
        <dbReference type="SAM" id="SignalP"/>
    </source>
</evidence>
<evidence type="ECO:0000256" key="3">
    <source>
        <dbReference type="ARBA" id="ARBA00022729"/>
    </source>
</evidence>
<name>A0A948TFS8_9GAMM</name>
<dbReference type="GO" id="GO:0030313">
    <property type="term" value="C:cell envelope"/>
    <property type="evidence" value="ECO:0007669"/>
    <property type="project" value="UniProtKB-SubCell"/>
</dbReference>
<dbReference type="InterPro" id="IPR018313">
    <property type="entry name" value="SBP_3_CS"/>
</dbReference>
<evidence type="ECO:0000313" key="7">
    <source>
        <dbReference type="EMBL" id="MBU3844114.1"/>
    </source>
</evidence>
<reference evidence="7" key="2">
    <citation type="submission" date="2021-04" db="EMBL/GenBank/DDBJ databases">
        <authorList>
            <person name="Gilroy R."/>
        </authorList>
    </citation>
    <scope>NUCLEOTIDE SEQUENCE</scope>
    <source>
        <strain evidence="7">378</strain>
    </source>
</reference>
<feature type="chain" id="PRO_5038134328" evidence="5">
    <location>
        <begin position="38"/>
        <end position="355"/>
    </location>
</feature>
<dbReference type="EMBL" id="JAHLFE010000090">
    <property type="protein sequence ID" value="MBU3844114.1"/>
    <property type="molecule type" value="Genomic_DNA"/>
</dbReference>
<organism evidence="7 8">
    <name type="scientific">Candidatus Anaerobiospirillum pullicola</name>
    <dbReference type="NCBI Taxonomy" id="2838451"/>
    <lineage>
        <taxon>Bacteria</taxon>
        <taxon>Pseudomonadati</taxon>
        <taxon>Pseudomonadota</taxon>
        <taxon>Gammaproteobacteria</taxon>
        <taxon>Aeromonadales</taxon>
        <taxon>Succinivibrionaceae</taxon>
        <taxon>Anaerobiospirillum</taxon>
    </lineage>
</organism>
<dbReference type="InterPro" id="IPR001638">
    <property type="entry name" value="Solute-binding_3/MltF_N"/>
</dbReference>
<sequence length="355" mass="37655">MGKKASSPSTTYYNWRSQLCSAALFCLGLALSPHALAATAATAATDATNASAATEPSASEKEQVAAKVMARQEAMQQVLAQGSKCVSNAPDDYNGKVWQIGTDNAFAPFAFIDAQGELKGIDVDLLAKIAENAGFKYRMCSQDFAPLLPAVAAGKLDGAMAGISYTVPRAQTLEFSKRYYNSAVAVVAAKSEQSQLQSIQQVMGKTVAVKAGTLGEDIANGLKEARQFTVKSYPNSMASMLAVFQGEADFLLEDYPVAVYELTSGLYSNLMIVIPRLPNVGNSESYHFVVAKDNKESQQLLQAFNEGLEKVIVNGDYKAVVAKYLPEAPASVFVSGNAPVEVKATAAEKEAAAVQ</sequence>
<keyword evidence="3 5" id="KW-0732">Signal</keyword>
<dbReference type="Proteomes" id="UP000733611">
    <property type="component" value="Unassembled WGS sequence"/>
</dbReference>
<dbReference type="SUPFAM" id="SSF53850">
    <property type="entry name" value="Periplasmic binding protein-like II"/>
    <property type="match status" value="1"/>
</dbReference>